<evidence type="ECO:0000313" key="7">
    <source>
        <dbReference type="Proteomes" id="UP000836402"/>
    </source>
</evidence>
<reference evidence="5" key="1">
    <citation type="submission" date="2016-04" db="EMBL/GenBank/DDBJ databases">
        <authorList>
            <person name="Nguyen H.D."/>
            <person name="Kesanakurti P."/>
            <person name="Cullis J."/>
            <person name="Levesque C.A."/>
            <person name="Hambleton S."/>
        </authorList>
    </citation>
    <scope>NUCLEOTIDE SEQUENCE</scope>
    <source>
        <strain evidence="5">DAOMC 238032</strain>
    </source>
</reference>
<dbReference type="EMBL" id="LWDD02001373">
    <property type="protein sequence ID" value="KAE8248655.1"/>
    <property type="molecule type" value="Genomic_DNA"/>
</dbReference>
<feature type="region of interest" description="Disordered" evidence="1">
    <location>
        <begin position="141"/>
        <end position="171"/>
    </location>
</feature>
<keyword evidence="2" id="KW-0472">Membrane</keyword>
<sequence>MRLFGKSGLALIAASAFLPGSANGLEASIKQVSCGSCEYVVTLTPTEAQLGAQIGISISTSGAFGEYKADQTSFASAGISSTQLSTRLTATWTVPFTTNADATALFAVLDAGGTFFVDPTTGSSSTSQVSEAVDLSACTTTTTTSSTSSTTTTTNTNTSRTTPTSTRSTIASSTSGTFITVTTGAPASTSFLPSSDQSNGGRSNVGAIAGGAVGGILVSALSGFLLLFC</sequence>
<proteinExistence type="predicted"/>
<organism evidence="5 6">
    <name type="scientific">Tilletia caries</name>
    <name type="common">wheat bunt fungus</name>
    <dbReference type="NCBI Taxonomy" id="13290"/>
    <lineage>
        <taxon>Eukaryota</taxon>
        <taxon>Fungi</taxon>
        <taxon>Dikarya</taxon>
        <taxon>Basidiomycota</taxon>
        <taxon>Ustilaginomycotina</taxon>
        <taxon>Exobasidiomycetes</taxon>
        <taxon>Tilletiales</taxon>
        <taxon>Tilletiaceae</taxon>
        <taxon>Tilletia</taxon>
    </lineage>
</organism>
<gene>
    <name evidence="5" type="ORF">A4X03_0g6728</name>
    <name evidence="4" type="ORF">JKIAZH3_G8344</name>
</gene>
<reference evidence="5" key="2">
    <citation type="journal article" date="2019" name="IMA Fungus">
        <title>Genome sequencing and comparison of five Tilletia species to identify candidate genes for the detection of regulated species infecting wheat.</title>
        <authorList>
            <person name="Nguyen H.D.T."/>
            <person name="Sultana T."/>
            <person name="Kesanakurti P."/>
            <person name="Hambleton S."/>
        </authorList>
    </citation>
    <scope>NUCLEOTIDE SEQUENCE</scope>
    <source>
        <strain evidence="5">DAOMC 238032</strain>
    </source>
</reference>
<keyword evidence="2" id="KW-1133">Transmembrane helix</keyword>
<dbReference type="AlphaFoldDB" id="A0A177U0U8"/>
<evidence type="ECO:0000256" key="3">
    <source>
        <dbReference type="SAM" id="SignalP"/>
    </source>
</evidence>
<keyword evidence="3" id="KW-0732">Signal</keyword>
<name>A0A177U0U8_9BASI</name>
<evidence type="ECO:0000313" key="6">
    <source>
        <dbReference type="Proteomes" id="UP000077671"/>
    </source>
</evidence>
<feature type="chain" id="PRO_5044550132" evidence="3">
    <location>
        <begin position="25"/>
        <end position="229"/>
    </location>
</feature>
<dbReference type="Proteomes" id="UP000077671">
    <property type="component" value="Unassembled WGS sequence"/>
</dbReference>
<evidence type="ECO:0000313" key="4">
    <source>
        <dbReference type="EMBL" id="CAD6945532.1"/>
    </source>
</evidence>
<evidence type="ECO:0000256" key="1">
    <source>
        <dbReference type="SAM" id="MobiDB-lite"/>
    </source>
</evidence>
<dbReference type="EMBL" id="CAJHJG010004879">
    <property type="protein sequence ID" value="CAD6945532.1"/>
    <property type="molecule type" value="Genomic_DNA"/>
</dbReference>
<keyword evidence="7" id="KW-1185">Reference proteome</keyword>
<dbReference type="Proteomes" id="UP000836402">
    <property type="component" value="Unassembled WGS sequence"/>
</dbReference>
<reference evidence="4" key="3">
    <citation type="submission" date="2020-10" db="EMBL/GenBank/DDBJ databases">
        <authorList>
            <person name="Sedaghatjoo S."/>
        </authorList>
    </citation>
    <scope>NUCLEOTIDE SEQUENCE</scope>
    <source>
        <strain evidence="4">AZH3</strain>
    </source>
</reference>
<protein>
    <submittedName>
        <fullName evidence="5">Uncharacterized protein</fullName>
    </submittedName>
</protein>
<feature type="transmembrane region" description="Helical" evidence="2">
    <location>
        <begin position="205"/>
        <end position="228"/>
    </location>
</feature>
<accession>A0A177U0U8</accession>
<keyword evidence="2" id="KW-0812">Transmembrane</keyword>
<comment type="caution">
    <text evidence="5">The sequence shown here is derived from an EMBL/GenBank/DDBJ whole genome shotgun (WGS) entry which is preliminary data.</text>
</comment>
<evidence type="ECO:0000256" key="2">
    <source>
        <dbReference type="SAM" id="Phobius"/>
    </source>
</evidence>
<feature type="signal peptide" evidence="3">
    <location>
        <begin position="1"/>
        <end position="24"/>
    </location>
</feature>
<evidence type="ECO:0000313" key="5">
    <source>
        <dbReference type="EMBL" id="KAE8248655.1"/>
    </source>
</evidence>